<organism evidence="3 4">
    <name type="scientific">Runella defluvii</name>
    <dbReference type="NCBI Taxonomy" id="370973"/>
    <lineage>
        <taxon>Bacteria</taxon>
        <taxon>Pseudomonadati</taxon>
        <taxon>Bacteroidota</taxon>
        <taxon>Cytophagia</taxon>
        <taxon>Cytophagales</taxon>
        <taxon>Spirosomataceae</taxon>
        <taxon>Runella</taxon>
    </lineage>
</organism>
<dbReference type="AlphaFoldDB" id="A0A7W5ZS51"/>
<protein>
    <submittedName>
        <fullName evidence="3">Large-conductance mechanosensitive channel</fullName>
    </submittedName>
</protein>
<keyword evidence="1" id="KW-1133">Transmembrane helix</keyword>
<accession>A0A7W5ZS51</accession>
<feature type="chain" id="PRO_5031364533" evidence="2">
    <location>
        <begin position="24"/>
        <end position="161"/>
    </location>
</feature>
<dbReference type="RefSeq" id="WP_183978555.1">
    <property type="nucleotide sequence ID" value="NZ_JACIBY010000014.1"/>
</dbReference>
<comment type="caution">
    <text evidence="3">The sequence shown here is derived from an EMBL/GenBank/DDBJ whole genome shotgun (WGS) entry which is preliminary data.</text>
</comment>
<evidence type="ECO:0000313" key="3">
    <source>
        <dbReference type="EMBL" id="MBB3841106.1"/>
    </source>
</evidence>
<keyword evidence="4" id="KW-1185">Reference proteome</keyword>
<gene>
    <name evidence="3" type="ORF">FHS57_005127</name>
</gene>
<keyword evidence="2" id="KW-0732">Signal</keyword>
<feature type="signal peptide" evidence="2">
    <location>
        <begin position="1"/>
        <end position="23"/>
    </location>
</feature>
<reference evidence="3 4" key="1">
    <citation type="submission" date="2020-08" db="EMBL/GenBank/DDBJ databases">
        <title>Genomic Encyclopedia of Type Strains, Phase IV (KMG-IV): sequencing the most valuable type-strain genomes for metagenomic binning, comparative biology and taxonomic classification.</title>
        <authorList>
            <person name="Goeker M."/>
        </authorList>
    </citation>
    <scope>NUCLEOTIDE SEQUENCE [LARGE SCALE GENOMIC DNA]</scope>
    <source>
        <strain evidence="3 4">DSM 17976</strain>
    </source>
</reference>
<name>A0A7W5ZS51_9BACT</name>
<keyword evidence="1" id="KW-0472">Membrane</keyword>
<evidence type="ECO:0000256" key="1">
    <source>
        <dbReference type="SAM" id="Phobius"/>
    </source>
</evidence>
<sequence>MKNLTSLVLAFIFSLLFQQVALGQNNAVEPKSKVNKILLEREIERTLMNGEISRDDIQYCFELMQAYSDLSYQSPSLPAKIQETQTDQKWIDWVDFNTGMAVFLVIFLILKGIEYVEKMARKKRTNCSFEDTTYEALDCLLEEVREIRDNLDELKTHKSQE</sequence>
<feature type="transmembrane region" description="Helical" evidence="1">
    <location>
        <begin position="96"/>
        <end position="116"/>
    </location>
</feature>
<proteinExistence type="predicted"/>
<evidence type="ECO:0000256" key="2">
    <source>
        <dbReference type="SAM" id="SignalP"/>
    </source>
</evidence>
<dbReference type="EMBL" id="JACIBY010000014">
    <property type="protein sequence ID" value="MBB3841106.1"/>
    <property type="molecule type" value="Genomic_DNA"/>
</dbReference>
<dbReference type="Proteomes" id="UP000541352">
    <property type="component" value="Unassembled WGS sequence"/>
</dbReference>
<evidence type="ECO:0000313" key="4">
    <source>
        <dbReference type="Proteomes" id="UP000541352"/>
    </source>
</evidence>
<keyword evidence="1" id="KW-0812">Transmembrane</keyword>